<dbReference type="PANTHER" id="PTHR11005">
    <property type="entry name" value="LYSOSOMAL ACID LIPASE-RELATED"/>
    <property type="match status" value="1"/>
</dbReference>
<evidence type="ECO:0000259" key="10">
    <source>
        <dbReference type="Pfam" id="PF04083"/>
    </source>
</evidence>
<evidence type="ECO:0000256" key="4">
    <source>
        <dbReference type="ARBA" id="ARBA00022963"/>
    </source>
</evidence>
<dbReference type="GO" id="GO:0016788">
    <property type="term" value="F:hydrolase activity, acting on ester bonds"/>
    <property type="evidence" value="ECO:0007669"/>
    <property type="project" value="InterPro"/>
</dbReference>
<proteinExistence type="inferred from homology"/>
<protein>
    <recommendedName>
        <fullName evidence="7">Lipase</fullName>
    </recommendedName>
</protein>
<evidence type="ECO:0000313" key="11">
    <source>
        <dbReference type="EMBL" id="NOV48155.1"/>
    </source>
</evidence>
<evidence type="ECO:0000256" key="5">
    <source>
        <dbReference type="ARBA" id="ARBA00023098"/>
    </source>
</evidence>
<evidence type="ECO:0000256" key="3">
    <source>
        <dbReference type="ARBA" id="ARBA00022801"/>
    </source>
</evidence>
<keyword evidence="2" id="KW-0732">Signal</keyword>
<keyword evidence="3 7" id="KW-0378">Hydrolase</keyword>
<keyword evidence="5" id="KW-0443">Lipid metabolism</keyword>
<accession>A0A6M2DPB7</accession>
<evidence type="ECO:0000256" key="6">
    <source>
        <dbReference type="ARBA" id="ARBA00023180"/>
    </source>
</evidence>
<dbReference type="Gene3D" id="3.40.50.1820">
    <property type="entry name" value="alpha/beta hydrolase"/>
    <property type="match status" value="1"/>
</dbReference>
<evidence type="ECO:0000256" key="9">
    <source>
        <dbReference type="SAM" id="MobiDB-lite"/>
    </source>
</evidence>
<dbReference type="EMBL" id="GIIL01004429">
    <property type="protein sequence ID" value="NOV48155.1"/>
    <property type="molecule type" value="Transcribed_RNA"/>
</dbReference>
<sequence>MSSQPSQSTKSHRTPRMVTQNGYPMESHKVTTDDGYVLNVHRLPHPDRIGVVFLMHCMFCSSAEYVCLGRGKALAYLLHDAGYDVWMGNARGNTYSRGHLKYNPDLKKFWDFTWHHIGMYDVPAMIDYALNITGEKRLHYVGHSQGTTAFFVMASQRPSYNSKIISMQAMAPIAFMSHCKSPFVRLAVSVLPFLQNLANIFGVREFLSSSAWLTATSGMLCKDTAWTQAVCTAILNFVGGYNAAQLNSTNLPFIFSNTPAGGSVDLLFHYGQLVNSGKFRQFDYGEEKNMIEYKSKEPPEYDLSKISAPVVLYWSMNDWLSDPKDVDILMTKLTNLAATYLIEDVDWSHFDYTWGNDANTMVYQNIIETIRRYSKTNKQKYTNMTLT</sequence>
<feature type="region of interest" description="Disordered" evidence="9">
    <location>
        <begin position="1"/>
        <end position="21"/>
    </location>
</feature>
<evidence type="ECO:0000256" key="2">
    <source>
        <dbReference type="ARBA" id="ARBA00022729"/>
    </source>
</evidence>
<dbReference type="FunFam" id="3.40.50.1820:FF:000021">
    <property type="entry name" value="Lipase"/>
    <property type="match status" value="1"/>
</dbReference>
<keyword evidence="6" id="KW-0325">Glycoprotein</keyword>
<dbReference type="InterPro" id="IPR006693">
    <property type="entry name" value="AB_hydrolase_lipase"/>
</dbReference>
<comment type="similarity">
    <text evidence="1 7">Belongs to the AB hydrolase superfamily. Lipase family.</text>
</comment>
<evidence type="ECO:0000256" key="7">
    <source>
        <dbReference type="PIRNR" id="PIRNR000862"/>
    </source>
</evidence>
<keyword evidence="4 7" id="KW-0442">Lipid degradation</keyword>
<dbReference type="Pfam" id="PF04083">
    <property type="entry name" value="Abhydro_lipase"/>
    <property type="match status" value="1"/>
</dbReference>
<dbReference type="AlphaFoldDB" id="A0A6M2DPB7"/>
<dbReference type="GO" id="GO:0016042">
    <property type="term" value="P:lipid catabolic process"/>
    <property type="evidence" value="ECO:0007669"/>
    <property type="project" value="UniProtKB-KW"/>
</dbReference>
<feature type="active site" description="Charge relay system" evidence="8">
    <location>
        <position position="349"/>
    </location>
</feature>
<reference evidence="11" key="1">
    <citation type="submission" date="2020-03" db="EMBL/GenBank/DDBJ databases">
        <title>Transcriptomic Profiling of the Digestive Tract of the Rat Flea, Xenopsylla cheopis, Following Blood Feeding and Infection with Yersinia pestis.</title>
        <authorList>
            <person name="Bland D.M."/>
            <person name="Martens C.A."/>
            <person name="Virtaneva K."/>
            <person name="Kanakabandi K."/>
            <person name="Long D."/>
            <person name="Rosenke R."/>
            <person name="Saturday G.A."/>
            <person name="Hoyt F.H."/>
            <person name="Bruno D.P."/>
            <person name="Ribeiro J.M.C."/>
            <person name="Hinnebusch J."/>
        </authorList>
    </citation>
    <scope>NUCLEOTIDE SEQUENCE</scope>
</reference>
<dbReference type="InterPro" id="IPR025483">
    <property type="entry name" value="Lipase_euk"/>
</dbReference>
<organism evidence="11">
    <name type="scientific">Xenopsylla cheopis</name>
    <name type="common">Oriental rat flea</name>
    <name type="synonym">Pulex cheopis</name>
    <dbReference type="NCBI Taxonomy" id="163159"/>
    <lineage>
        <taxon>Eukaryota</taxon>
        <taxon>Metazoa</taxon>
        <taxon>Ecdysozoa</taxon>
        <taxon>Arthropoda</taxon>
        <taxon>Hexapoda</taxon>
        <taxon>Insecta</taxon>
        <taxon>Pterygota</taxon>
        <taxon>Neoptera</taxon>
        <taxon>Endopterygota</taxon>
        <taxon>Siphonaptera</taxon>
        <taxon>Pulicidae</taxon>
        <taxon>Xenopsyllinae</taxon>
        <taxon>Xenopsylla</taxon>
    </lineage>
</organism>
<dbReference type="SUPFAM" id="SSF53474">
    <property type="entry name" value="alpha/beta-Hydrolases"/>
    <property type="match status" value="1"/>
</dbReference>
<name>A0A6M2DPB7_XENCH</name>
<evidence type="ECO:0000256" key="8">
    <source>
        <dbReference type="PIRSR" id="PIRSR000862-1"/>
    </source>
</evidence>
<feature type="active site" description="Nucleophile" evidence="8">
    <location>
        <position position="144"/>
    </location>
</feature>
<dbReference type="InterPro" id="IPR029058">
    <property type="entry name" value="AB_hydrolase_fold"/>
</dbReference>
<evidence type="ECO:0000256" key="1">
    <source>
        <dbReference type="ARBA" id="ARBA00010701"/>
    </source>
</evidence>
<dbReference type="PIRSF" id="PIRSF000862">
    <property type="entry name" value="Steryl_ester_lip"/>
    <property type="match status" value="1"/>
</dbReference>
<feature type="domain" description="Partial AB-hydrolase lipase" evidence="10">
    <location>
        <begin position="15"/>
        <end position="67"/>
    </location>
</feature>
<feature type="active site" description="Charge relay system" evidence="8">
    <location>
        <position position="318"/>
    </location>
</feature>